<protein>
    <recommendedName>
        <fullName evidence="4">Xaa-Pro aminopeptidase</fullName>
        <ecNumber evidence="4">3.4.11.9</ecNumber>
    </recommendedName>
</protein>
<evidence type="ECO:0000259" key="8">
    <source>
        <dbReference type="SMART" id="SM01011"/>
    </source>
</evidence>
<dbReference type="InterPro" id="IPR007865">
    <property type="entry name" value="Aminopep_P_N"/>
</dbReference>
<keyword evidence="10" id="KW-1185">Reference proteome</keyword>
<comment type="caution">
    <text evidence="9">The sequence shown here is derived from an EMBL/GenBank/DDBJ whole genome shotgun (WGS) entry which is preliminary data.</text>
</comment>
<dbReference type="GO" id="GO:0004177">
    <property type="term" value="F:aminopeptidase activity"/>
    <property type="evidence" value="ECO:0007669"/>
    <property type="project" value="UniProtKB-KW"/>
</dbReference>
<dbReference type="SUPFAM" id="SSF55920">
    <property type="entry name" value="Creatinase/aminopeptidase"/>
    <property type="match status" value="1"/>
</dbReference>
<keyword evidence="9" id="KW-0031">Aminopeptidase</keyword>
<keyword evidence="5" id="KW-0479">Metal-binding</keyword>
<evidence type="ECO:0000256" key="4">
    <source>
        <dbReference type="ARBA" id="ARBA00012574"/>
    </source>
</evidence>
<evidence type="ECO:0000256" key="2">
    <source>
        <dbReference type="ARBA" id="ARBA00001936"/>
    </source>
</evidence>
<dbReference type="InterPro" id="IPR052433">
    <property type="entry name" value="X-Pro_dipept-like"/>
</dbReference>
<dbReference type="PANTHER" id="PTHR43226:SF4">
    <property type="entry name" value="XAA-PRO AMINOPEPTIDASE 3"/>
    <property type="match status" value="1"/>
</dbReference>
<dbReference type="Pfam" id="PF00557">
    <property type="entry name" value="Peptidase_M24"/>
    <property type="match status" value="1"/>
</dbReference>
<reference evidence="10" key="1">
    <citation type="submission" date="2023-07" db="EMBL/GenBank/DDBJ databases">
        <title>Zobellia barbeyronii sp. nov., a new marine flavobacterium, isolated from green and red algae.</title>
        <authorList>
            <person name="Nedashkovskaya O.I."/>
            <person name="Otstavnykh N."/>
            <person name="Zhukova N."/>
            <person name="Guzev K."/>
            <person name="Chausova V."/>
            <person name="Tekutyeva L."/>
            <person name="Mikhailov V."/>
            <person name="Isaeva M."/>
        </authorList>
    </citation>
    <scope>NUCLEOTIDE SEQUENCE [LARGE SCALE GENOMIC DNA]</scope>
    <source>
        <strain evidence="10">KMM 6746</strain>
    </source>
</reference>
<dbReference type="SMART" id="SM01011">
    <property type="entry name" value="AMP_N"/>
    <property type="match status" value="1"/>
</dbReference>
<comment type="catalytic activity">
    <reaction evidence="1">
        <text>Release of any N-terminal amino acid, including proline, that is linked to proline, even from a dipeptide or tripeptide.</text>
        <dbReference type="EC" id="3.4.11.9"/>
    </reaction>
</comment>
<comment type="similarity">
    <text evidence="3">Belongs to the peptidase M24B family.</text>
</comment>
<name>A0ABS5WDI4_9FLAO</name>
<dbReference type="Proteomes" id="UP000740413">
    <property type="component" value="Unassembled WGS sequence"/>
</dbReference>
<evidence type="ECO:0000256" key="1">
    <source>
        <dbReference type="ARBA" id="ARBA00001424"/>
    </source>
</evidence>
<dbReference type="Gene3D" id="3.90.230.10">
    <property type="entry name" value="Creatinase/methionine aminopeptidase superfamily"/>
    <property type="match status" value="1"/>
</dbReference>
<comment type="cofactor">
    <cofactor evidence="2">
        <name>Mn(2+)</name>
        <dbReference type="ChEBI" id="CHEBI:29035"/>
    </cofactor>
</comment>
<dbReference type="Pfam" id="PF05195">
    <property type="entry name" value="AMP_N"/>
    <property type="match status" value="1"/>
</dbReference>
<keyword evidence="6" id="KW-0378">Hydrolase</keyword>
<keyword evidence="9" id="KW-0645">Protease</keyword>
<keyword evidence="7" id="KW-0464">Manganese</keyword>
<dbReference type="InterPro" id="IPR000994">
    <property type="entry name" value="Pept_M24"/>
</dbReference>
<organism evidence="9 10">
    <name type="scientific">Zobellia barbeyronii</name>
    <dbReference type="NCBI Taxonomy" id="2748009"/>
    <lineage>
        <taxon>Bacteria</taxon>
        <taxon>Pseudomonadati</taxon>
        <taxon>Bacteroidota</taxon>
        <taxon>Flavobacteriia</taxon>
        <taxon>Flavobacteriales</taxon>
        <taxon>Flavobacteriaceae</taxon>
        <taxon>Zobellia</taxon>
    </lineage>
</organism>
<dbReference type="InterPro" id="IPR036005">
    <property type="entry name" value="Creatinase/aminopeptidase-like"/>
</dbReference>
<dbReference type="EMBL" id="JACATN010000003">
    <property type="protein sequence ID" value="MBT2161461.1"/>
    <property type="molecule type" value="Genomic_DNA"/>
</dbReference>
<gene>
    <name evidence="9" type="ORF">HW347_09300</name>
</gene>
<evidence type="ECO:0000256" key="7">
    <source>
        <dbReference type="ARBA" id="ARBA00023211"/>
    </source>
</evidence>
<accession>A0ABS5WDI4</accession>
<evidence type="ECO:0000313" key="10">
    <source>
        <dbReference type="Proteomes" id="UP000740413"/>
    </source>
</evidence>
<dbReference type="RefSeq" id="WP_214611628.1">
    <property type="nucleotide sequence ID" value="NZ_JACATN010000003.1"/>
</dbReference>
<proteinExistence type="inferred from homology"/>
<evidence type="ECO:0000256" key="5">
    <source>
        <dbReference type="ARBA" id="ARBA00022723"/>
    </source>
</evidence>
<evidence type="ECO:0000256" key="3">
    <source>
        <dbReference type="ARBA" id="ARBA00008766"/>
    </source>
</evidence>
<dbReference type="PANTHER" id="PTHR43226">
    <property type="entry name" value="XAA-PRO AMINOPEPTIDASE 3"/>
    <property type="match status" value="1"/>
</dbReference>
<evidence type="ECO:0000256" key="6">
    <source>
        <dbReference type="ARBA" id="ARBA00022801"/>
    </source>
</evidence>
<sequence>MFTTQEYIARRAGLKKLVGEGLILLTGNDEVGINFEDNIYPFRQDSTFLYFFGIQTFGLTAIIDLDNDEEIIFGDDPSIDHIVFSGPIESLESQARKVGVSAVKSVSELSEYLGGAVSKGKKVHFLPPYRAEHSVKLSALLHVAIPKLEEHSSVELIKAIVKLRTKKSAAEVLEIEKALNITVEMQYRAMEVAKPALKESDVFGEVSKIALAKGVGTSFPPIVTINGQILHNHYRGNELSEGDMLLCDCGGEVASGYAGDLTRTFPIAKKFSATQKEVYDIMYASYRTAVEMLRPGQLFLDVHLAAAEKIVEGLITLGLMKGDPKKAVAEGAHTMFFQCGLGHLLGLDVHDMENLGEQYVGYTDTLKKRTDFGFRSLRLGRALEEGMVLTVEPGIYFIPELIDLRKKEGKFQEFIDYEELEKYRDFGGIRVEDVFLITSNGAQILGNRLPTSATEIEEFMVSHKRL</sequence>
<dbReference type="SUPFAM" id="SSF53092">
    <property type="entry name" value="Creatinase/prolidase N-terminal domain"/>
    <property type="match status" value="1"/>
</dbReference>
<dbReference type="Gene3D" id="3.40.350.10">
    <property type="entry name" value="Creatinase/prolidase N-terminal domain"/>
    <property type="match status" value="1"/>
</dbReference>
<dbReference type="InterPro" id="IPR029149">
    <property type="entry name" value="Creatin/AminoP/Spt16_N"/>
</dbReference>
<evidence type="ECO:0000313" key="9">
    <source>
        <dbReference type="EMBL" id="MBT2161461.1"/>
    </source>
</evidence>
<dbReference type="EC" id="3.4.11.9" evidence="4"/>
<feature type="domain" description="Aminopeptidase P N-terminal" evidence="8">
    <location>
        <begin position="2"/>
        <end position="134"/>
    </location>
</feature>